<dbReference type="InterPro" id="IPR010982">
    <property type="entry name" value="Lambda_DNA-bd_dom_sf"/>
</dbReference>
<keyword evidence="6" id="KW-1185">Reference proteome</keyword>
<dbReference type="EMBL" id="FQVH01000006">
    <property type="protein sequence ID" value="SHE82142.1"/>
    <property type="molecule type" value="Genomic_DNA"/>
</dbReference>
<keyword evidence="1" id="KW-0805">Transcription regulation</keyword>
<dbReference type="GO" id="GO:0000976">
    <property type="term" value="F:transcription cis-regulatory region binding"/>
    <property type="evidence" value="ECO:0007669"/>
    <property type="project" value="TreeGrafter"/>
</dbReference>
<evidence type="ECO:0000313" key="6">
    <source>
        <dbReference type="Proteomes" id="UP000184088"/>
    </source>
</evidence>
<dbReference type="PANTHER" id="PTHR30146:SF149">
    <property type="entry name" value="HTH-TYPE TRANSCRIPTIONAL REGULATOR EBGR"/>
    <property type="match status" value="1"/>
</dbReference>
<feature type="domain" description="HTH lacI-type" evidence="4">
    <location>
        <begin position="1"/>
        <end position="50"/>
    </location>
</feature>
<dbReference type="CDD" id="cd19975">
    <property type="entry name" value="PBP1_CcpA-like"/>
    <property type="match status" value="1"/>
</dbReference>
<evidence type="ECO:0000259" key="4">
    <source>
        <dbReference type="PROSITE" id="PS50932"/>
    </source>
</evidence>
<dbReference type="Proteomes" id="UP000184088">
    <property type="component" value="Unassembled WGS sequence"/>
</dbReference>
<dbReference type="GO" id="GO:0003700">
    <property type="term" value="F:DNA-binding transcription factor activity"/>
    <property type="evidence" value="ECO:0007669"/>
    <property type="project" value="TreeGrafter"/>
</dbReference>
<evidence type="ECO:0000313" key="5">
    <source>
        <dbReference type="EMBL" id="SHE82142.1"/>
    </source>
</evidence>
<gene>
    <name evidence="5" type="ORF">SAMN02746089_00846</name>
</gene>
<dbReference type="PANTHER" id="PTHR30146">
    <property type="entry name" value="LACI-RELATED TRANSCRIPTIONAL REPRESSOR"/>
    <property type="match status" value="1"/>
</dbReference>
<evidence type="ECO:0000256" key="2">
    <source>
        <dbReference type="ARBA" id="ARBA00023125"/>
    </source>
</evidence>
<dbReference type="PROSITE" id="PS50932">
    <property type="entry name" value="HTH_LACI_2"/>
    <property type="match status" value="1"/>
</dbReference>
<dbReference type="InterPro" id="IPR000843">
    <property type="entry name" value="HTH_LacI"/>
</dbReference>
<dbReference type="SUPFAM" id="SSF53822">
    <property type="entry name" value="Periplasmic binding protein-like I"/>
    <property type="match status" value="1"/>
</dbReference>
<dbReference type="InterPro" id="IPR028082">
    <property type="entry name" value="Peripla_BP_I"/>
</dbReference>
<sequence>MARRSGVSISTVSRVLNNSKPVSPEIRQKVLEAIKETGYRPNLLARGLVLRKTNIIGIIVPDISNSYYSELVKGTEEISNMYNYSILLCNTYGELKKEMEYLNLLLEKQVDGIIFMTTNLTDDHINWFKENEVKAVFVNRRAEGLDIPYVSIDNYNAAYDATNYLIKLGHKKIAYVGGPLSDEVLGKERFEGYKQAIYDAGIDFKQELVRVSKIGIRNGYEAMADILDVYNDITAVFAANDIMAIGAVNCILDRGYKIPDDISVVGFDDIPLASIIRPALTTIRQPIYDIGAVAARMLIKKLNGEKLEEKAVNLPYQLIERDTSAKAR</sequence>
<accession>A0A1M4WME6</accession>
<dbReference type="SMART" id="SM00354">
    <property type="entry name" value="HTH_LACI"/>
    <property type="match status" value="1"/>
</dbReference>
<dbReference type="STRING" id="1121256.SAMN02746089_00846"/>
<protein>
    <submittedName>
        <fullName evidence="5">Transcriptional regulator, LacI family</fullName>
    </submittedName>
</protein>
<dbReference type="AlphaFoldDB" id="A0A1M4WME6"/>
<keyword evidence="3" id="KW-0804">Transcription</keyword>
<evidence type="ECO:0000256" key="3">
    <source>
        <dbReference type="ARBA" id="ARBA00023163"/>
    </source>
</evidence>
<dbReference type="Gene3D" id="3.40.50.2300">
    <property type="match status" value="2"/>
</dbReference>
<keyword evidence="2" id="KW-0238">DNA-binding</keyword>
<dbReference type="CDD" id="cd01392">
    <property type="entry name" value="HTH_LacI"/>
    <property type="match status" value="1"/>
</dbReference>
<reference evidence="5 6" key="1">
    <citation type="submission" date="2016-11" db="EMBL/GenBank/DDBJ databases">
        <authorList>
            <person name="Jaros S."/>
            <person name="Januszkiewicz K."/>
            <person name="Wedrychowicz H."/>
        </authorList>
    </citation>
    <scope>NUCLEOTIDE SEQUENCE [LARGE SCALE GENOMIC DNA]</scope>
    <source>
        <strain evidence="5 6">DSM 17918</strain>
    </source>
</reference>
<dbReference type="SUPFAM" id="SSF47413">
    <property type="entry name" value="lambda repressor-like DNA-binding domains"/>
    <property type="match status" value="1"/>
</dbReference>
<dbReference type="InterPro" id="IPR001761">
    <property type="entry name" value="Peripla_BP/Lac1_sug-bd_dom"/>
</dbReference>
<organism evidence="5 6">
    <name type="scientific">Caldanaerobius fijiensis DSM 17918</name>
    <dbReference type="NCBI Taxonomy" id="1121256"/>
    <lineage>
        <taxon>Bacteria</taxon>
        <taxon>Bacillati</taxon>
        <taxon>Bacillota</taxon>
        <taxon>Clostridia</taxon>
        <taxon>Thermoanaerobacterales</taxon>
        <taxon>Thermoanaerobacteraceae</taxon>
        <taxon>Caldanaerobius</taxon>
    </lineage>
</organism>
<dbReference type="RefSeq" id="WP_234945950.1">
    <property type="nucleotide sequence ID" value="NZ_FQVH01000006.1"/>
</dbReference>
<dbReference type="Gene3D" id="1.10.260.40">
    <property type="entry name" value="lambda repressor-like DNA-binding domains"/>
    <property type="match status" value="1"/>
</dbReference>
<evidence type="ECO:0000256" key="1">
    <source>
        <dbReference type="ARBA" id="ARBA00023015"/>
    </source>
</evidence>
<proteinExistence type="predicted"/>
<dbReference type="Pfam" id="PF00532">
    <property type="entry name" value="Peripla_BP_1"/>
    <property type="match status" value="1"/>
</dbReference>
<dbReference type="Pfam" id="PF00356">
    <property type="entry name" value="LacI"/>
    <property type="match status" value="1"/>
</dbReference>
<name>A0A1M4WME6_9THEO</name>